<gene>
    <name evidence="4" type="ORF">ACFOZ9_11805</name>
</gene>
<accession>A0ABV8XMS2</accession>
<evidence type="ECO:0000313" key="4">
    <source>
        <dbReference type="EMBL" id="MFC4426894.1"/>
    </source>
</evidence>
<feature type="transmembrane region" description="Helical" evidence="2">
    <location>
        <begin position="162"/>
        <end position="179"/>
    </location>
</feature>
<keyword evidence="5" id="KW-1185">Reference proteome</keyword>
<evidence type="ECO:0000256" key="1">
    <source>
        <dbReference type="SAM" id="MobiDB-lite"/>
    </source>
</evidence>
<feature type="transmembrane region" description="Helical" evidence="2">
    <location>
        <begin position="112"/>
        <end position="131"/>
    </location>
</feature>
<evidence type="ECO:0000313" key="5">
    <source>
        <dbReference type="Proteomes" id="UP001595998"/>
    </source>
</evidence>
<dbReference type="InterPro" id="IPR000160">
    <property type="entry name" value="GGDEF_dom"/>
</dbReference>
<dbReference type="PANTHER" id="PTHR33121">
    <property type="entry name" value="CYCLIC DI-GMP PHOSPHODIESTERASE PDEF"/>
    <property type="match status" value="1"/>
</dbReference>
<dbReference type="InterPro" id="IPR050706">
    <property type="entry name" value="Cyclic-di-GMP_PDE-like"/>
</dbReference>
<evidence type="ECO:0000259" key="3">
    <source>
        <dbReference type="PROSITE" id="PS50887"/>
    </source>
</evidence>
<organism evidence="4 5">
    <name type="scientific">Deinococcus navajonensis</name>
    <dbReference type="NCBI Taxonomy" id="309884"/>
    <lineage>
        <taxon>Bacteria</taxon>
        <taxon>Thermotogati</taxon>
        <taxon>Deinococcota</taxon>
        <taxon>Deinococci</taxon>
        <taxon>Deinococcales</taxon>
        <taxon>Deinococcaceae</taxon>
        <taxon>Deinococcus</taxon>
    </lineage>
</organism>
<name>A0ABV8XMS2_9DEIO</name>
<proteinExistence type="predicted"/>
<feature type="region of interest" description="Disordered" evidence="1">
    <location>
        <begin position="1"/>
        <end position="24"/>
    </location>
</feature>
<dbReference type="Gene3D" id="3.30.70.270">
    <property type="match status" value="1"/>
</dbReference>
<dbReference type="InterPro" id="IPR029787">
    <property type="entry name" value="Nucleotide_cyclase"/>
</dbReference>
<keyword evidence="2" id="KW-0812">Transmembrane</keyword>
<dbReference type="InterPro" id="IPR043128">
    <property type="entry name" value="Rev_trsase/Diguanyl_cyclase"/>
</dbReference>
<feature type="transmembrane region" description="Helical" evidence="2">
    <location>
        <begin position="83"/>
        <end position="106"/>
    </location>
</feature>
<dbReference type="PANTHER" id="PTHR33121:SF79">
    <property type="entry name" value="CYCLIC DI-GMP PHOSPHODIESTERASE PDED-RELATED"/>
    <property type="match status" value="1"/>
</dbReference>
<comment type="caution">
    <text evidence="4">The sequence shown here is derived from an EMBL/GenBank/DDBJ whole genome shotgun (WGS) entry which is preliminary data.</text>
</comment>
<dbReference type="PROSITE" id="PS50887">
    <property type="entry name" value="GGDEF"/>
    <property type="match status" value="1"/>
</dbReference>
<evidence type="ECO:0000256" key="2">
    <source>
        <dbReference type="SAM" id="Phobius"/>
    </source>
</evidence>
<feature type="transmembrane region" description="Helical" evidence="2">
    <location>
        <begin position="138"/>
        <end position="156"/>
    </location>
</feature>
<dbReference type="SUPFAM" id="SSF55073">
    <property type="entry name" value="Nucleotide cyclase"/>
    <property type="match status" value="1"/>
</dbReference>
<dbReference type="SMART" id="SM00267">
    <property type="entry name" value="GGDEF"/>
    <property type="match status" value="1"/>
</dbReference>
<keyword evidence="2" id="KW-1133">Transmembrane helix</keyword>
<dbReference type="Proteomes" id="UP001595998">
    <property type="component" value="Unassembled WGS sequence"/>
</dbReference>
<reference evidence="5" key="1">
    <citation type="journal article" date="2019" name="Int. J. Syst. Evol. Microbiol.">
        <title>The Global Catalogue of Microorganisms (GCM) 10K type strain sequencing project: providing services to taxonomists for standard genome sequencing and annotation.</title>
        <authorList>
            <consortium name="The Broad Institute Genomics Platform"/>
            <consortium name="The Broad Institute Genome Sequencing Center for Infectious Disease"/>
            <person name="Wu L."/>
            <person name="Ma J."/>
        </authorList>
    </citation>
    <scope>NUCLEOTIDE SEQUENCE [LARGE SCALE GENOMIC DNA]</scope>
    <source>
        <strain evidence="5">CCUG 56029</strain>
    </source>
</reference>
<feature type="domain" description="GGDEF" evidence="3">
    <location>
        <begin position="229"/>
        <end position="364"/>
    </location>
</feature>
<keyword evidence="2" id="KW-0472">Membrane</keyword>
<sequence>MRDSTVLAPEDLTASSRSRPPRPAASRLELPLVMLGVLAQLLWSDPAVAAFDRVALPVLLGVLVTMHLAAARALPLPAGLSSVAAMLGAWTYLLAKLTLLLTTVPAGQQQGALLPLLPWIPALLVAHTWRLPRPYSSALSMAALGTLLLLGVGAALGGQPQVAAGLVQLVLACGVLLTGQRTALHLMRRQTRRGAWANLSGAHRDALTGLPDRATMQRALSELSARHPGTLAVATVRIDHAGRLSAERGEAFVERLTAHVARTLGESLREEDLVGCHSPRQFLLLLRVPDARAGRAACERLRLRVAARPVEGVNPSISVGLAHLGDVENLALPGSLGLQTLAAAERALNELSDTGFNRVQLSTPPLAAPQAG</sequence>
<dbReference type="RefSeq" id="WP_380039847.1">
    <property type="nucleotide sequence ID" value="NZ_JBHSEH010000013.1"/>
</dbReference>
<dbReference type="Pfam" id="PF00990">
    <property type="entry name" value="GGDEF"/>
    <property type="match status" value="1"/>
</dbReference>
<protein>
    <submittedName>
        <fullName evidence="4">GGDEF domain-containing protein</fullName>
    </submittedName>
</protein>
<dbReference type="EMBL" id="JBHSEH010000013">
    <property type="protein sequence ID" value="MFC4426894.1"/>
    <property type="molecule type" value="Genomic_DNA"/>
</dbReference>